<dbReference type="Pfam" id="PF14026">
    <property type="entry name" value="SCO4226-like"/>
    <property type="match status" value="1"/>
</dbReference>
<evidence type="ECO:0008006" key="3">
    <source>
        <dbReference type="Google" id="ProtNLM"/>
    </source>
</evidence>
<evidence type="ECO:0000313" key="2">
    <source>
        <dbReference type="Proteomes" id="UP001549363"/>
    </source>
</evidence>
<sequence>MGLFLVESTVSDVSNKEQFAVLVERVGQKQNVSVIEVQVAKDFSRAYFIVEANEVTQATAALTEQKIQADLVKEVRLVGKELEDVKQNQEVVNYLVEWEIPAEITMDQYLARKKKNSVLYEEVPEVHFSRTYVCEDMTKCLCFYDAPDEAAVKRARDAVQTPITSLTELADK</sequence>
<dbReference type="EMBL" id="JBEPSB010000001">
    <property type="protein sequence ID" value="MET4559463.1"/>
    <property type="molecule type" value="Genomic_DNA"/>
</dbReference>
<organism evidence="1 2">
    <name type="scientific">Lysinibacillus parviboronicapiens</name>
    <dbReference type="NCBI Taxonomy" id="436516"/>
    <lineage>
        <taxon>Bacteria</taxon>
        <taxon>Bacillati</taxon>
        <taxon>Bacillota</taxon>
        <taxon>Bacilli</taxon>
        <taxon>Bacillales</taxon>
        <taxon>Bacillaceae</taxon>
        <taxon>Lysinibacillus</taxon>
    </lineage>
</organism>
<evidence type="ECO:0000313" key="1">
    <source>
        <dbReference type="EMBL" id="MET4559463.1"/>
    </source>
</evidence>
<dbReference type="Proteomes" id="UP001549363">
    <property type="component" value="Unassembled WGS sequence"/>
</dbReference>
<protein>
    <recommendedName>
        <fullName evidence="3">DUF4242 domain-containing protein</fullName>
    </recommendedName>
</protein>
<gene>
    <name evidence="1" type="ORF">ABIA69_000606</name>
</gene>
<comment type="caution">
    <text evidence="1">The sequence shown here is derived from an EMBL/GenBank/DDBJ whole genome shotgun (WGS) entry which is preliminary data.</text>
</comment>
<accession>A0ABV2PET1</accession>
<dbReference type="InterPro" id="IPR025336">
    <property type="entry name" value="SCO4226-like"/>
</dbReference>
<proteinExistence type="predicted"/>
<reference evidence="1 2" key="1">
    <citation type="submission" date="2024-06" db="EMBL/GenBank/DDBJ databases">
        <title>Sorghum-associated microbial communities from plants grown in Nebraska, USA.</title>
        <authorList>
            <person name="Schachtman D."/>
        </authorList>
    </citation>
    <scope>NUCLEOTIDE SEQUENCE [LARGE SCALE GENOMIC DNA]</scope>
    <source>
        <strain evidence="1 2">736</strain>
    </source>
</reference>
<keyword evidence="2" id="KW-1185">Reference proteome</keyword>
<name>A0ABV2PET1_9BACI</name>
<dbReference type="RefSeq" id="WP_107923279.1">
    <property type="nucleotide sequence ID" value="NZ_CP073713.1"/>
</dbReference>